<dbReference type="InterPro" id="IPR046389">
    <property type="entry name" value="Sliding_clamp_T4"/>
</dbReference>
<dbReference type="InterPro" id="IPR046938">
    <property type="entry name" value="DNA_clamp_sf"/>
</dbReference>
<dbReference type="GO" id="GO:0039693">
    <property type="term" value="P:viral DNA genome replication"/>
    <property type="evidence" value="ECO:0007669"/>
    <property type="project" value="InterPro"/>
</dbReference>
<dbReference type="GO" id="GO:0030337">
    <property type="term" value="F:DNA polymerase processivity factor activity"/>
    <property type="evidence" value="ECO:0007669"/>
    <property type="project" value="InterPro"/>
</dbReference>
<dbReference type="Pfam" id="PF09116">
    <property type="entry name" value="gp45-slide_C"/>
    <property type="match status" value="1"/>
</dbReference>
<evidence type="ECO:0000259" key="1">
    <source>
        <dbReference type="Pfam" id="PF09116"/>
    </source>
</evidence>
<accession>A0A383E8I9</accession>
<gene>
    <name evidence="2" type="ORF">METZ01_LOCUS505557</name>
</gene>
<dbReference type="InterPro" id="IPR015200">
    <property type="entry name" value="Sliding_clamp_C"/>
</dbReference>
<name>A0A383E8I9_9ZZZZ</name>
<dbReference type="HAMAP" id="MF_04161">
    <property type="entry name" value="Sliding_clamp_T4"/>
    <property type="match status" value="1"/>
</dbReference>
<organism evidence="2">
    <name type="scientific">marine metagenome</name>
    <dbReference type="NCBI Taxonomy" id="408172"/>
    <lineage>
        <taxon>unclassified sequences</taxon>
        <taxon>metagenomes</taxon>
        <taxon>ecological metagenomes</taxon>
    </lineage>
</organism>
<sequence length="221" mass="24878">MNLSNSTVAILKNFSEINKNILVKPGKQLQTISTLKNILAEADIDNKFEQEFAIYDLPEFLRAVELFSKSDIKFNGTNKLVISDANSRQSVKYFFADKSVIVAPTKSINMPDKYVTFTLKGKCFNDLLKGIVTLNLPDIAVKGDGKNITMIATDKKNKSSNDYSAVVGTTDKTFVAYFKAENLKIIPDDYDIAISKQRISHFVNRNKPVQYWIALEPDSEF</sequence>
<reference evidence="2" key="1">
    <citation type="submission" date="2018-05" db="EMBL/GenBank/DDBJ databases">
        <authorList>
            <person name="Lanie J.A."/>
            <person name="Ng W.-L."/>
            <person name="Kazmierczak K.M."/>
            <person name="Andrzejewski T.M."/>
            <person name="Davidsen T.M."/>
            <person name="Wayne K.J."/>
            <person name="Tettelin H."/>
            <person name="Glass J.I."/>
            <person name="Rusch D."/>
            <person name="Podicherti R."/>
            <person name="Tsui H.-C.T."/>
            <person name="Winkler M.E."/>
        </authorList>
    </citation>
    <scope>NUCLEOTIDE SEQUENCE</scope>
</reference>
<dbReference type="SUPFAM" id="SSF55979">
    <property type="entry name" value="DNA clamp"/>
    <property type="match status" value="2"/>
</dbReference>
<dbReference type="Gene3D" id="3.70.10.10">
    <property type="match status" value="1"/>
</dbReference>
<evidence type="ECO:0000313" key="2">
    <source>
        <dbReference type="EMBL" id="SVE52703.1"/>
    </source>
</evidence>
<dbReference type="AlphaFoldDB" id="A0A383E8I9"/>
<dbReference type="EMBL" id="UINC01223485">
    <property type="protein sequence ID" value="SVE52703.1"/>
    <property type="molecule type" value="Genomic_DNA"/>
</dbReference>
<proteinExistence type="inferred from homology"/>
<protein>
    <recommendedName>
        <fullName evidence="1">Sliding clamp C-terminal domain-containing protein</fullName>
    </recommendedName>
</protein>
<feature type="domain" description="Sliding clamp C-terminal" evidence="1">
    <location>
        <begin position="117"/>
        <end position="216"/>
    </location>
</feature>